<accession>A0A8S2JFD9</accession>
<organism evidence="2 3">
    <name type="scientific">Didymodactylos carnosus</name>
    <dbReference type="NCBI Taxonomy" id="1234261"/>
    <lineage>
        <taxon>Eukaryota</taxon>
        <taxon>Metazoa</taxon>
        <taxon>Spiralia</taxon>
        <taxon>Gnathifera</taxon>
        <taxon>Rotifera</taxon>
        <taxon>Eurotatoria</taxon>
        <taxon>Bdelloidea</taxon>
        <taxon>Philodinida</taxon>
        <taxon>Philodinidae</taxon>
        <taxon>Didymodactylos</taxon>
    </lineage>
</organism>
<dbReference type="AlphaFoldDB" id="A0A8S2JFD9"/>
<comment type="caution">
    <text evidence="2">The sequence shown here is derived from an EMBL/GenBank/DDBJ whole genome shotgun (WGS) entry which is preliminary data.</text>
</comment>
<dbReference type="Proteomes" id="UP000677228">
    <property type="component" value="Unassembled WGS sequence"/>
</dbReference>
<dbReference type="EMBL" id="CAJOBA010007609">
    <property type="protein sequence ID" value="CAF3807119.1"/>
    <property type="molecule type" value="Genomic_DNA"/>
</dbReference>
<name>A0A8S2JFD9_9BILA</name>
<dbReference type="Proteomes" id="UP000682733">
    <property type="component" value="Unassembled WGS sequence"/>
</dbReference>
<sequence length="408" mass="47717">MKGFPCIWGWNVSSDHHLIESKQTISSFERLSCFYGNWDTFGFTVHMSDDQEILIENIPSVLKQLLTAHPRMRPRIRIDYRHPPYRRIRRETALLETYSANDSFLNNDELLKQYYSIHYTDDNENEWKRLCTEGCNRNPYIDEQLTIIFPLFQFLFLLNGRSACTIINDYLTLATTNNKKLNIGSVQQPFLADITPKSWLFNIYFWMKIFSDYSFKKEEKKSTFPIKEPCSSNNTNNYPYYFLPSESKFIFQSDTKESYQALKQICQSKQLTIHGPLHACLLLTIQHQFLLRSSDDEFIETFPVGVPCDLRKHLQLPKSIAGYYASSATVNMGRFPLRPTKFWSFATQCIVHRIHGADLAAIYRTPTCIGLQCAEQMNVTLMHEFMNDDTATAFLKNYVKIMERCSVR</sequence>
<evidence type="ECO:0000313" key="3">
    <source>
        <dbReference type="Proteomes" id="UP000682733"/>
    </source>
</evidence>
<dbReference type="PANTHER" id="PTHR28037:SF1">
    <property type="entry name" value="ALCOHOL O-ACETYLTRANSFERASE 1-RELATED"/>
    <property type="match status" value="1"/>
</dbReference>
<dbReference type="PANTHER" id="PTHR28037">
    <property type="entry name" value="ALCOHOL O-ACETYLTRANSFERASE 1-RELATED"/>
    <property type="match status" value="1"/>
</dbReference>
<dbReference type="InterPro" id="IPR052058">
    <property type="entry name" value="Alcohol_O-acetyltransferase"/>
</dbReference>
<protein>
    <submittedName>
        <fullName evidence="2">Uncharacterized protein</fullName>
    </submittedName>
</protein>
<reference evidence="2" key="1">
    <citation type="submission" date="2021-02" db="EMBL/GenBank/DDBJ databases">
        <authorList>
            <person name="Nowell W R."/>
        </authorList>
    </citation>
    <scope>NUCLEOTIDE SEQUENCE</scope>
</reference>
<evidence type="ECO:0000313" key="2">
    <source>
        <dbReference type="EMBL" id="CAF3807119.1"/>
    </source>
</evidence>
<proteinExistence type="predicted"/>
<dbReference type="EMBL" id="CAJNOK010007598">
    <property type="protein sequence ID" value="CAF1038958.1"/>
    <property type="molecule type" value="Genomic_DNA"/>
</dbReference>
<evidence type="ECO:0000313" key="1">
    <source>
        <dbReference type="EMBL" id="CAF1038958.1"/>
    </source>
</evidence>
<gene>
    <name evidence="1" type="ORF">OVA965_LOCUS16382</name>
    <name evidence="2" type="ORF">TMI583_LOCUS16390</name>
</gene>